<accession>A0A8H5C7E1</accession>
<dbReference type="Proteomes" id="UP000541558">
    <property type="component" value="Unassembled WGS sequence"/>
</dbReference>
<name>A0A8H5C7E1_9AGAR</name>
<evidence type="ECO:0000313" key="2">
    <source>
        <dbReference type="Proteomes" id="UP000541558"/>
    </source>
</evidence>
<reference evidence="1 2" key="1">
    <citation type="journal article" date="2020" name="ISME J.">
        <title>Uncovering the hidden diversity of litter-decomposition mechanisms in mushroom-forming fungi.</title>
        <authorList>
            <person name="Floudas D."/>
            <person name="Bentzer J."/>
            <person name="Ahren D."/>
            <person name="Johansson T."/>
            <person name="Persson P."/>
            <person name="Tunlid A."/>
        </authorList>
    </citation>
    <scope>NUCLEOTIDE SEQUENCE [LARGE SCALE GENOMIC DNA]</scope>
    <source>
        <strain evidence="1 2">CBS 175.51</strain>
    </source>
</reference>
<keyword evidence="2" id="KW-1185">Reference proteome</keyword>
<organism evidence="1 2">
    <name type="scientific">Ephemerocybe angulata</name>
    <dbReference type="NCBI Taxonomy" id="980116"/>
    <lineage>
        <taxon>Eukaryota</taxon>
        <taxon>Fungi</taxon>
        <taxon>Dikarya</taxon>
        <taxon>Basidiomycota</taxon>
        <taxon>Agaricomycotina</taxon>
        <taxon>Agaricomycetes</taxon>
        <taxon>Agaricomycetidae</taxon>
        <taxon>Agaricales</taxon>
        <taxon>Agaricineae</taxon>
        <taxon>Psathyrellaceae</taxon>
        <taxon>Ephemerocybe</taxon>
    </lineage>
</organism>
<sequence length="249" mass="27690">MPDAVPNRSMELTVVQLRILSFAFPTNVASNYHISYSQQCTYRIKATTTLPPVSFTHAARLSPNRSTSDSASESVTPRTYIDYYPGYAPPPSGDALKAPPLVSSGAKLHAFAVPLAAPEIELFMDNFADEEEDEIPLDTPTMHRVFPSTIMEYFIGLELDYVYAAEVAVPIGDNVFAKMIAVVFATNKDAEAMETWKDREPLEGLQRQLGLPEVDAGWYEVTDDDLHILDEEERYELREQVGASCGLVF</sequence>
<proteinExistence type="predicted"/>
<evidence type="ECO:0000313" key="1">
    <source>
        <dbReference type="EMBL" id="KAF5336516.1"/>
    </source>
</evidence>
<dbReference type="OrthoDB" id="3099721at2759"/>
<comment type="caution">
    <text evidence="1">The sequence shown here is derived from an EMBL/GenBank/DDBJ whole genome shotgun (WGS) entry which is preliminary data.</text>
</comment>
<protein>
    <submittedName>
        <fullName evidence="1">Uncharacterized protein</fullName>
    </submittedName>
</protein>
<dbReference type="EMBL" id="JAACJK010000058">
    <property type="protein sequence ID" value="KAF5336516.1"/>
    <property type="molecule type" value="Genomic_DNA"/>
</dbReference>
<gene>
    <name evidence="1" type="ORF">D9611_006703</name>
</gene>
<dbReference type="AlphaFoldDB" id="A0A8H5C7E1"/>